<dbReference type="PANTHER" id="PTHR30337:SF0">
    <property type="entry name" value="NUCLEASE SBCCD SUBUNIT D"/>
    <property type="match status" value="1"/>
</dbReference>
<dbReference type="EMBL" id="BAABBV010000001">
    <property type="protein sequence ID" value="GAA4160802.1"/>
    <property type="molecule type" value="Genomic_DNA"/>
</dbReference>
<evidence type="ECO:0000256" key="2">
    <source>
        <dbReference type="ARBA" id="ARBA00011322"/>
    </source>
</evidence>
<dbReference type="RefSeq" id="WP_344791372.1">
    <property type="nucleotide sequence ID" value="NZ_BAABBV010000001.1"/>
</dbReference>
<comment type="similarity">
    <text evidence="1 4">Belongs to the SbcD family.</text>
</comment>
<evidence type="ECO:0000313" key="8">
    <source>
        <dbReference type="Proteomes" id="UP001415169"/>
    </source>
</evidence>
<comment type="subunit">
    <text evidence="2 4">Heterodimer of SbcC and SbcD.</text>
</comment>
<keyword evidence="4" id="KW-0233">DNA recombination</keyword>
<name>A0ABP7ZJX8_9MICO</name>
<dbReference type="Pfam" id="PF12320">
    <property type="entry name" value="SbcD_C"/>
    <property type="match status" value="1"/>
</dbReference>
<dbReference type="Proteomes" id="UP001415169">
    <property type="component" value="Unassembled WGS sequence"/>
</dbReference>
<organism evidence="7 8">
    <name type="scientific">Gryllotalpicola daejeonensis</name>
    <dbReference type="NCBI Taxonomy" id="993087"/>
    <lineage>
        <taxon>Bacteria</taxon>
        <taxon>Bacillati</taxon>
        <taxon>Actinomycetota</taxon>
        <taxon>Actinomycetes</taxon>
        <taxon>Micrococcales</taxon>
        <taxon>Microbacteriaceae</taxon>
        <taxon>Gryllotalpicola</taxon>
    </lineage>
</organism>
<dbReference type="GO" id="GO:0004527">
    <property type="term" value="F:exonuclease activity"/>
    <property type="evidence" value="ECO:0007669"/>
    <property type="project" value="UniProtKB-KW"/>
</dbReference>
<evidence type="ECO:0000256" key="3">
    <source>
        <dbReference type="ARBA" id="ARBA00013365"/>
    </source>
</evidence>
<dbReference type="Gene3D" id="3.60.21.10">
    <property type="match status" value="1"/>
</dbReference>
<reference evidence="7" key="1">
    <citation type="journal article" date="2014" name="Int. J. Syst. Evol. Microbiol.">
        <title>Complete genome of a new Firmicutes species belonging to the dominant human colonic microbiota ('Ruminococcus bicirculans') reveals two chromosomes and a selective capacity to utilize plant glucans.</title>
        <authorList>
            <consortium name="NISC Comparative Sequencing Program"/>
            <person name="Wegmann U."/>
            <person name="Louis P."/>
            <person name="Goesmann A."/>
            <person name="Henrissat B."/>
            <person name="Duncan S.H."/>
            <person name="Flint H.J."/>
        </authorList>
    </citation>
    <scope>NUCLEOTIDE SEQUENCE</scope>
    <source>
        <strain evidence="7">JCM 17590</strain>
    </source>
</reference>
<dbReference type="InterPro" id="IPR026843">
    <property type="entry name" value="SbcD_C"/>
</dbReference>
<dbReference type="InterPro" id="IPR050535">
    <property type="entry name" value="DNA_Repair-Maintenance_Comp"/>
</dbReference>
<evidence type="ECO:0000259" key="5">
    <source>
        <dbReference type="Pfam" id="PF00149"/>
    </source>
</evidence>
<keyword evidence="4" id="KW-0378">Hydrolase</keyword>
<dbReference type="InterPro" id="IPR029052">
    <property type="entry name" value="Metallo-depent_PP-like"/>
</dbReference>
<evidence type="ECO:0000313" key="7">
    <source>
        <dbReference type="EMBL" id="GAA4160802.1"/>
    </source>
</evidence>
<dbReference type="PANTHER" id="PTHR30337">
    <property type="entry name" value="COMPONENT OF ATP-DEPENDENT DSDNA EXONUCLEASE"/>
    <property type="match status" value="1"/>
</dbReference>
<dbReference type="SUPFAM" id="SSF56300">
    <property type="entry name" value="Metallo-dependent phosphatases"/>
    <property type="match status" value="1"/>
</dbReference>
<gene>
    <name evidence="4" type="primary">sbcD</name>
    <name evidence="7" type="ORF">GCM10022286_17400</name>
</gene>
<dbReference type="InterPro" id="IPR004843">
    <property type="entry name" value="Calcineurin-like_PHP"/>
</dbReference>
<keyword evidence="4 7" id="KW-0269">Exonuclease</keyword>
<dbReference type="NCBIfam" id="TIGR00619">
    <property type="entry name" value="sbcd"/>
    <property type="match status" value="1"/>
</dbReference>
<feature type="domain" description="Calcineurin-like phosphoesterase" evidence="5">
    <location>
        <begin position="1"/>
        <end position="220"/>
    </location>
</feature>
<keyword evidence="4" id="KW-0235">DNA replication</keyword>
<comment type="function">
    <text evidence="4">SbcCD cleaves DNA hairpin structures. These structures can inhibit DNA replication and are intermediates in certain DNA recombination reactions. The complex acts as a 3'-&gt;5' double strand exonuclease that can open hairpins. It also has a 5' single-strand endonuclease activity.</text>
</comment>
<dbReference type="Pfam" id="PF00149">
    <property type="entry name" value="Metallophos"/>
    <property type="match status" value="1"/>
</dbReference>
<keyword evidence="4" id="KW-0255">Endonuclease</keyword>
<evidence type="ECO:0000256" key="4">
    <source>
        <dbReference type="RuleBase" id="RU363069"/>
    </source>
</evidence>
<protein>
    <recommendedName>
        <fullName evidence="3 4">Nuclease SbcCD subunit D</fullName>
    </recommendedName>
</protein>
<evidence type="ECO:0000259" key="6">
    <source>
        <dbReference type="Pfam" id="PF12320"/>
    </source>
</evidence>
<keyword evidence="4" id="KW-0540">Nuclease</keyword>
<proteinExistence type="inferred from homology"/>
<keyword evidence="8" id="KW-1185">Reference proteome</keyword>
<reference evidence="7" key="2">
    <citation type="submission" date="2023-12" db="EMBL/GenBank/DDBJ databases">
        <authorList>
            <person name="Sun Q."/>
            <person name="Inoue M."/>
        </authorList>
    </citation>
    <scope>NUCLEOTIDE SEQUENCE</scope>
    <source>
        <strain evidence="7">JCM 17590</strain>
    </source>
</reference>
<comment type="caution">
    <text evidence="7">The sequence shown here is derived from an EMBL/GenBank/DDBJ whole genome shotgun (WGS) entry which is preliminary data.</text>
</comment>
<feature type="domain" description="Nuclease SbcCD subunit D C-terminal" evidence="6">
    <location>
        <begin position="269"/>
        <end position="330"/>
    </location>
</feature>
<dbReference type="InterPro" id="IPR004593">
    <property type="entry name" value="SbcD"/>
</dbReference>
<sequence length="387" mass="41103">MRVLHTSDWHVGRTFHGHSTLEALGTVLDALTEIVREREVDVVAVAGDVFDSATPSGDAFGLLGAALRGIRSAGAELVITSGNHDSPARLGFQSEFAAFGGVHIITQPAQHATPVTITGRDGVTVDFYGIPFLEPALIRHLWPDETLRTQADALRFAMRNVHAAAEASDHRSVVLAHCVVAGGAAEASDAERDITAGGLDVVPLSTFEGVDYAALGHIHGRATLSDIVRYSGAPLHYSFSEAGKPRGAWLVELGAHAPAAVEWVPLPVPRGLAVLTGTLDELLTNEALGAHEDDWVSAVLTDSTRPIDAMRKLQRRFPHCANLVHSPVNTASDNSAGYRERVGKGVPDDELIGSFLSFVRNGEGPSPAESELIAELVAERTRAEAAR</sequence>
<accession>A0ABP7ZJX8</accession>
<evidence type="ECO:0000256" key="1">
    <source>
        <dbReference type="ARBA" id="ARBA00010555"/>
    </source>
</evidence>